<dbReference type="PANTHER" id="PTHR23359">
    <property type="entry name" value="NUCLEOTIDE KINASE"/>
    <property type="match status" value="1"/>
</dbReference>
<comment type="caution">
    <text evidence="8">The sequence shown here is derived from an EMBL/GenBank/DDBJ whole genome shotgun (WGS) entry which is preliminary data.</text>
</comment>
<protein>
    <recommendedName>
        <fullName evidence="2">adenylate kinase</fullName>
        <ecNumber evidence="2">2.7.4.3</ecNumber>
    </recommendedName>
    <alternativeName>
        <fullName evidence="6">ATP:AMP phosphotransferase</fullName>
    </alternativeName>
</protein>
<dbReference type="CDD" id="cd01428">
    <property type="entry name" value="ADK"/>
    <property type="match status" value="1"/>
</dbReference>
<reference evidence="9 11" key="3">
    <citation type="submission" date="2017-11" db="EMBL/GenBank/DDBJ databases">
        <title>De-novo sequencing of pomegranate (Punica granatum L.) genome.</title>
        <authorList>
            <person name="Akparov Z."/>
            <person name="Amiraslanov A."/>
            <person name="Hajiyeva S."/>
            <person name="Abbasov M."/>
            <person name="Kaur K."/>
            <person name="Hamwieh A."/>
            <person name="Solovyev V."/>
            <person name="Salamov A."/>
            <person name="Braich B."/>
            <person name="Kosarev P."/>
            <person name="Mahmoud A."/>
            <person name="Hajiyev E."/>
            <person name="Babayeva S."/>
            <person name="Izzatullayeva V."/>
            <person name="Mammadov A."/>
            <person name="Mammadov A."/>
            <person name="Sharifova S."/>
            <person name="Ojaghi J."/>
            <person name="Eynullazada K."/>
            <person name="Bayramov B."/>
            <person name="Abdulazimova A."/>
            <person name="Shahmuradov I."/>
        </authorList>
    </citation>
    <scope>NUCLEOTIDE SEQUENCE [LARGE SCALE GENOMIC DNA]</scope>
    <source>
        <strain evidence="9">AG2017</strain>
        <strain evidence="11">cv. AG2017</strain>
        <tissue evidence="9">Leaf</tissue>
    </source>
</reference>
<evidence type="ECO:0000256" key="2">
    <source>
        <dbReference type="ARBA" id="ARBA00012955"/>
    </source>
</evidence>
<dbReference type="STRING" id="22663.A0A218WMC2"/>
<reference evidence="10" key="1">
    <citation type="journal article" date="2017" name="Plant J.">
        <title>The pomegranate (Punica granatum L.) genome and the genomics of punicalagin biosynthesis.</title>
        <authorList>
            <person name="Qin G."/>
            <person name="Xu C."/>
            <person name="Ming R."/>
            <person name="Tang H."/>
            <person name="Guyot R."/>
            <person name="Kramer E.M."/>
            <person name="Hu Y."/>
            <person name="Yi X."/>
            <person name="Qi Y."/>
            <person name="Xu X."/>
            <person name="Gao Z."/>
            <person name="Pan H."/>
            <person name="Jian J."/>
            <person name="Tian Y."/>
            <person name="Yue Z."/>
            <person name="Xu Y."/>
        </authorList>
    </citation>
    <scope>NUCLEOTIDE SEQUENCE [LARGE SCALE GENOMIC DNA]</scope>
    <source>
        <strain evidence="10">cv. Dabenzi</strain>
    </source>
</reference>
<dbReference type="InterPro" id="IPR000850">
    <property type="entry name" value="Adenylat/UMP-CMP_kin"/>
</dbReference>
<dbReference type="Pfam" id="PF00406">
    <property type="entry name" value="ADK"/>
    <property type="match status" value="1"/>
</dbReference>
<dbReference type="SUPFAM" id="SSF52540">
    <property type="entry name" value="P-loop containing nucleoside triphosphate hydrolases"/>
    <property type="match status" value="1"/>
</dbReference>
<dbReference type="GO" id="GO:0005524">
    <property type="term" value="F:ATP binding"/>
    <property type="evidence" value="ECO:0007669"/>
    <property type="project" value="InterPro"/>
</dbReference>
<dbReference type="AlphaFoldDB" id="A0A218WMC2"/>
<sequence length="270" mass="30309">MAGLSRHLSAVASPMRRFGLLPSRAFGSAAAVQCDDYYFDSYSDEEEERGRGPQPRLGTERLVPGRGVQWVIMGDRGANKHLYAERLAKLLEVPHISMGSLVRQELSPRSSLYKQIASAVNESQLVPQDVIFALLSKRLEEGYYRGEAGFILEGLPRTMIQAEILDQIADIDLVLNFKCKEESTSLHKTTLSHRLTPQGEQMISTDLAWKEKFAFYAEQSKLLEDYYNKQKKLLNFHVASGPGETWKGLLAALHLQHMNVVDSSPQKLTA</sequence>
<dbReference type="Proteomes" id="UP000197138">
    <property type="component" value="Unassembled WGS sequence"/>
</dbReference>
<dbReference type="EC" id="2.7.4.3" evidence="2"/>
<name>A0A218WMC2_PUNGR</name>
<evidence type="ECO:0000256" key="5">
    <source>
        <dbReference type="ARBA" id="ARBA00022777"/>
    </source>
</evidence>
<evidence type="ECO:0000313" key="11">
    <source>
        <dbReference type="Proteomes" id="UP000233551"/>
    </source>
</evidence>
<dbReference type="PRINTS" id="PR00094">
    <property type="entry name" value="ADENYLTKNASE"/>
</dbReference>
<evidence type="ECO:0000313" key="8">
    <source>
        <dbReference type="EMBL" id="OWM74007.1"/>
    </source>
</evidence>
<proteinExistence type="inferred from homology"/>
<keyword evidence="5 7" id="KW-0418">Kinase</keyword>
<dbReference type="GO" id="GO:0004017">
    <property type="term" value="F:AMP kinase activity"/>
    <property type="evidence" value="ECO:0007669"/>
    <property type="project" value="UniProtKB-EC"/>
</dbReference>
<gene>
    <name evidence="8" type="ORF">CDL15_Pgr022278</name>
    <name evidence="9" type="ORF">CRG98_020333</name>
</gene>
<comment type="similarity">
    <text evidence="1 7">Belongs to the adenylate kinase family.</text>
</comment>
<keyword evidence="3 7" id="KW-0808">Transferase</keyword>
<dbReference type="EMBL" id="PGOL01001311">
    <property type="protein sequence ID" value="PKI59253.1"/>
    <property type="molecule type" value="Genomic_DNA"/>
</dbReference>
<evidence type="ECO:0000313" key="10">
    <source>
        <dbReference type="Proteomes" id="UP000197138"/>
    </source>
</evidence>
<dbReference type="EMBL" id="MTKT01003937">
    <property type="protein sequence ID" value="OWM74007.1"/>
    <property type="molecule type" value="Genomic_DNA"/>
</dbReference>
<evidence type="ECO:0000256" key="4">
    <source>
        <dbReference type="ARBA" id="ARBA00022741"/>
    </source>
</evidence>
<keyword evidence="4" id="KW-0547">Nucleotide-binding</keyword>
<dbReference type="Proteomes" id="UP000233551">
    <property type="component" value="Unassembled WGS sequence"/>
</dbReference>
<organism evidence="8 10">
    <name type="scientific">Punica granatum</name>
    <name type="common">Pomegranate</name>
    <dbReference type="NCBI Taxonomy" id="22663"/>
    <lineage>
        <taxon>Eukaryota</taxon>
        <taxon>Viridiplantae</taxon>
        <taxon>Streptophyta</taxon>
        <taxon>Embryophyta</taxon>
        <taxon>Tracheophyta</taxon>
        <taxon>Spermatophyta</taxon>
        <taxon>Magnoliopsida</taxon>
        <taxon>eudicotyledons</taxon>
        <taxon>Gunneridae</taxon>
        <taxon>Pentapetalae</taxon>
        <taxon>rosids</taxon>
        <taxon>malvids</taxon>
        <taxon>Myrtales</taxon>
        <taxon>Lythraceae</taxon>
        <taxon>Punica</taxon>
    </lineage>
</organism>
<evidence type="ECO:0000313" key="9">
    <source>
        <dbReference type="EMBL" id="PKI59253.1"/>
    </source>
</evidence>
<keyword evidence="11" id="KW-1185">Reference proteome</keyword>
<evidence type="ECO:0000256" key="1">
    <source>
        <dbReference type="ARBA" id="ARBA00007220"/>
    </source>
</evidence>
<dbReference type="Gene3D" id="3.40.50.300">
    <property type="entry name" value="P-loop containing nucleotide triphosphate hydrolases"/>
    <property type="match status" value="1"/>
</dbReference>
<evidence type="ECO:0000256" key="6">
    <source>
        <dbReference type="ARBA" id="ARBA00031517"/>
    </source>
</evidence>
<evidence type="ECO:0000256" key="7">
    <source>
        <dbReference type="RuleBase" id="RU003330"/>
    </source>
</evidence>
<dbReference type="InterPro" id="IPR027417">
    <property type="entry name" value="P-loop_NTPase"/>
</dbReference>
<dbReference type="GeneID" id="116215276"/>
<reference evidence="8" key="2">
    <citation type="submission" date="2017-06" db="EMBL/GenBank/DDBJ databases">
        <title>The pomegranate genome and the genomics of punicalagin biosynthesis.</title>
        <authorList>
            <person name="Xu C."/>
        </authorList>
    </citation>
    <scope>NUCLEOTIDE SEQUENCE [LARGE SCALE GENOMIC DNA]</scope>
    <source>
        <tissue evidence="8">Fresh leaf</tissue>
    </source>
</reference>
<accession>A0A218WMC2</accession>
<dbReference type="OrthoDB" id="439792at2759"/>
<evidence type="ECO:0000256" key="3">
    <source>
        <dbReference type="ARBA" id="ARBA00022679"/>
    </source>
</evidence>